<proteinExistence type="predicted"/>
<keyword evidence="4" id="KW-1185">Reference proteome</keyword>
<dbReference type="Gene3D" id="2.40.10.10">
    <property type="entry name" value="Trypsin-like serine proteases"/>
    <property type="match status" value="2"/>
</dbReference>
<dbReference type="PANTHER" id="PTHR36234">
    <property type="entry name" value="LYSYL ENDOPEPTIDASE"/>
    <property type="match status" value="1"/>
</dbReference>
<dbReference type="NCBIfam" id="TIGR04183">
    <property type="entry name" value="Por_Secre_tail"/>
    <property type="match status" value="1"/>
</dbReference>
<evidence type="ECO:0000259" key="2">
    <source>
        <dbReference type="Pfam" id="PF18962"/>
    </source>
</evidence>
<dbReference type="InterPro" id="IPR026444">
    <property type="entry name" value="Secre_tail"/>
</dbReference>
<accession>A0A1H7S9X8</accession>
<dbReference type="InterPro" id="IPR043504">
    <property type="entry name" value="Peptidase_S1_PA_chymotrypsin"/>
</dbReference>
<protein>
    <submittedName>
        <fullName evidence="3">Por secretion system C-terminal sorting domain-containing protein</fullName>
    </submittedName>
</protein>
<evidence type="ECO:0000256" key="1">
    <source>
        <dbReference type="ARBA" id="ARBA00022729"/>
    </source>
</evidence>
<dbReference type="Pfam" id="PF18962">
    <property type="entry name" value="Por_Secre_tail"/>
    <property type="match status" value="1"/>
</dbReference>
<gene>
    <name evidence="3" type="ORF">SAMN04487910_3053</name>
</gene>
<dbReference type="EMBL" id="FOAB01000005">
    <property type="protein sequence ID" value="SEL69016.1"/>
    <property type="molecule type" value="Genomic_DNA"/>
</dbReference>
<reference evidence="3 4" key="1">
    <citation type="submission" date="2016-10" db="EMBL/GenBank/DDBJ databases">
        <authorList>
            <person name="de Groot N.N."/>
        </authorList>
    </citation>
    <scope>NUCLEOTIDE SEQUENCE [LARGE SCALE GENOMIC DNA]</scope>
    <source>
        <strain evidence="3 4">DSM 25232</strain>
    </source>
</reference>
<feature type="domain" description="Secretion system C-terminal sorting" evidence="2">
    <location>
        <begin position="485"/>
        <end position="556"/>
    </location>
</feature>
<dbReference type="STRING" id="1038014.SAMN04487910_3053"/>
<name>A0A1H7S9X8_AQUAM</name>
<keyword evidence="1" id="KW-0732">Signal</keyword>
<organism evidence="3 4">
    <name type="scientific">Aquimarina amphilecti</name>
    <dbReference type="NCBI Taxonomy" id="1038014"/>
    <lineage>
        <taxon>Bacteria</taxon>
        <taxon>Pseudomonadati</taxon>
        <taxon>Bacteroidota</taxon>
        <taxon>Flavobacteriia</taxon>
        <taxon>Flavobacteriales</taxon>
        <taxon>Flavobacteriaceae</taxon>
        <taxon>Aquimarina</taxon>
    </lineage>
</organism>
<dbReference type="InterPro" id="IPR009003">
    <property type="entry name" value="Peptidase_S1_PA"/>
</dbReference>
<sequence length="557" mass="60810">MDIMKKLVFYLLVLVFNVTIFGQVTNEFPKSSDLDLSKTIREIKVPSVVMPNFDFQKLKEEDEINDKDKSKIYRFGHEFKVDLGITNSGLWSELPNGDRIWRINIISEGANTLNFVFNSFKMPEGGKVYLYNEEKTFHLGAYTDKMNNTDETIGTWLADGESIIIEYYEPNAVKGKGKLNIGSVVHGYRSVSNFKAFQKDLNTSGNCNQDVNCPVGSDFDSLKDIIKKAVGITLVGNSGFCTGTLINNTSNDKAPYFLTANHCGTANANWAFRFNWISTNAVCATTENSTDNGPSNYFQTTSGAISRAINPESDVQLVEITGGLDEDWDIDWAGWDRTGNTPSFVVGVHHPDGDIMKVCRENVSPTIADNVNIGGIPDPVDTWRVDDWDLGVTEGGSSGSAIFDPSGRIVGQLAGGGAACSGTNDNGAPDFYGRFSISWDFGTTDGTRLSNWLDPENTGRTTLNALSQGDDPGDGGGGTPEEVVLFPNPTEGILMISDGDESEFSYMVFDIFGQLVLEGQTGEDREIDLSSVSSGMYFVCMENLSVGGSFTKKIIVR</sequence>
<dbReference type="Proteomes" id="UP000198521">
    <property type="component" value="Unassembled WGS sequence"/>
</dbReference>
<dbReference type="OrthoDB" id="9342482at2"/>
<dbReference type="SUPFAM" id="SSF50494">
    <property type="entry name" value="Trypsin-like serine proteases"/>
    <property type="match status" value="1"/>
</dbReference>
<dbReference type="PANTHER" id="PTHR36234:SF5">
    <property type="entry name" value="LYSYL ENDOPEPTIDASE"/>
    <property type="match status" value="1"/>
</dbReference>
<dbReference type="AlphaFoldDB" id="A0A1H7S9X8"/>
<evidence type="ECO:0000313" key="4">
    <source>
        <dbReference type="Proteomes" id="UP000198521"/>
    </source>
</evidence>
<evidence type="ECO:0000313" key="3">
    <source>
        <dbReference type="EMBL" id="SEL69016.1"/>
    </source>
</evidence>